<dbReference type="CDD" id="cd00371">
    <property type="entry name" value="HMA"/>
    <property type="match status" value="3"/>
</dbReference>
<feature type="transmembrane region" description="Helical" evidence="18">
    <location>
        <begin position="413"/>
        <end position="434"/>
    </location>
</feature>
<dbReference type="InterPro" id="IPR023299">
    <property type="entry name" value="ATPase_P-typ_cyto_dom_N"/>
</dbReference>
<evidence type="ECO:0000256" key="4">
    <source>
        <dbReference type="ARBA" id="ARBA00022448"/>
    </source>
</evidence>
<evidence type="ECO:0000256" key="2">
    <source>
        <dbReference type="ARBA" id="ARBA00006024"/>
    </source>
</evidence>
<dbReference type="InterPro" id="IPR001757">
    <property type="entry name" value="P_typ_ATPase"/>
</dbReference>
<dbReference type="Pfam" id="PF00403">
    <property type="entry name" value="HMA"/>
    <property type="match status" value="4"/>
</dbReference>
<evidence type="ECO:0000256" key="16">
    <source>
        <dbReference type="ARBA" id="ARBA00023136"/>
    </source>
</evidence>
<dbReference type="InterPro" id="IPR006121">
    <property type="entry name" value="HMA_dom"/>
</dbReference>
<keyword evidence="14" id="KW-0186">Copper</keyword>
<keyword evidence="12" id="KW-1278">Translocase</keyword>
<evidence type="ECO:0000256" key="5">
    <source>
        <dbReference type="ARBA" id="ARBA00022692"/>
    </source>
</evidence>
<evidence type="ECO:0000256" key="18">
    <source>
        <dbReference type="RuleBase" id="RU362081"/>
    </source>
</evidence>
<dbReference type="EMBL" id="DS995701">
    <property type="protein sequence ID" value="EEQ28244.1"/>
    <property type="molecule type" value="Genomic_DNA"/>
</dbReference>
<keyword evidence="13 18" id="KW-1133">Transmembrane helix</keyword>
<dbReference type="STRING" id="554155.C5FEV0"/>
<feature type="region of interest" description="Disordered" evidence="19">
    <location>
        <begin position="98"/>
        <end position="118"/>
    </location>
</feature>
<feature type="domain" description="HMA" evidence="20">
    <location>
        <begin position="288"/>
        <end position="354"/>
    </location>
</feature>
<evidence type="ECO:0000256" key="15">
    <source>
        <dbReference type="ARBA" id="ARBA00023065"/>
    </source>
</evidence>
<dbReference type="PANTHER" id="PTHR43520:SF8">
    <property type="entry name" value="P-TYPE CU(+) TRANSPORTER"/>
    <property type="match status" value="1"/>
</dbReference>
<dbReference type="Gene3D" id="3.30.70.100">
    <property type="match status" value="4"/>
</dbReference>
<dbReference type="SUPFAM" id="SSF55008">
    <property type="entry name" value="HMA, heavy metal-associated domain"/>
    <property type="match status" value="4"/>
</dbReference>
<dbReference type="Gene3D" id="2.70.150.10">
    <property type="entry name" value="Calcium-transporting ATPase, cytoplasmic transduction domain A"/>
    <property type="match status" value="1"/>
</dbReference>
<dbReference type="InterPro" id="IPR008250">
    <property type="entry name" value="ATPase_P-typ_transduc_dom_A_sf"/>
</dbReference>
<dbReference type="GO" id="GO:0043682">
    <property type="term" value="F:P-type divalent copper transporter activity"/>
    <property type="evidence" value="ECO:0007669"/>
    <property type="project" value="TreeGrafter"/>
</dbReference>
<dbReference type="FunFam" id="3.30.70.100:FF:000001">
    <property type="entry name" value="ATPase copper transporting beta"/>
    <property type="match status" value="3"/>
</dbReference>
<dbReference type="PRINTS" id="PR00119">
    <property type="entry name" value="CATATPASE"/>
</dbReference>
<dbReference type="InterPro" id="IPR023214">
    <property type="entry name" value="HAD_sf"/>
</dbReference>
<keyword evidence="6 18" id="KW-0479">Metal-binding</keyword>
<protein>
    <recommendedName>
        <fullName evidence="3">P-type Cu(+) transporter</fullName>
        <ecNumber evidence="3">7.2.2.8</ecNumber>
    </recommendedName>
    <alternativeName>
        <fullName evidence="17">Cu(2+)-ATPase</fullName>
    </alternativeName>
</protein>
<dbReference type="SFLD" id="SFLDG00002">
    <property type="entry name" value="C1.7:_P-type_atpase_like"/>
    <property type="match status" value="1"/>
</dbReference>
<evidence type="ECO:0000256" key="12">
    <source>
        <dbReference type="ARBA" id="ARBA00022967"/>
    </source>
</evidence>
<dbReference type="GO" id="GO:0012505">
    <property type="term" value="C:endomembrane system"/>
    <property type="evidence" value="ECO:0007669"/>
    <property type="project" value="UniProtKB-SubCell"/>
</dbReference>
<evidence type="ECO:0000313" key="21">
    <source>
        <dbReference type="EMBL" id="EEQ28244.1"/>
    </source>
</evidence>
<feature type="transmembrane region" description="Helical" evidence="18">
    <location>
        <begin position="455"/>
        <end position="478"/>
    </location>
</feature>
<dbReference type="InterPro" id="IPR059000">
    <property type="entry name" value="ATPase_P-type_domA"/>
</dbReference>
<keyword evidence="10 18" id="KW-0067">ATP-binding</keyword>
<keyword evidence="7" id="KW-0677">Repeat</keyword>
<feature type="transmembrane region" description="Helical" evidence="18">
    <location>
        <begin position="1055"/>
        <end position="1076"/>
    </location>
</feature>
<feature type="domain" description="HMA" evidence="20">
    <location>
        <begin position="27"/>
        <end position="93"/>
    </location>
</feature>
<dbReference type="SFLD" id="SFLDF00027">
    <property type="entry name" value="p-type_atpase"/>
    <property type="match status" value="1"/>
</dbReference>
<dbReference type="NCBIfam" id="TIGR01494">
    <property type="entry name" value="ATPase_P-type"/>
    <property type="match status" value="2"/>
</dbReference>
<evidence type="ECO:0000259" key="20">
    <source>
        <dbReference type="PROSITE" id="PS50846"/>
    </source>
</evidence>
<sequence length="1196" mass="126948">MTRSIPPVSGSSTGPVIADAARAVHMATTTVKVDGMTCGACTSAVESAFQGISGAGDVSVSLMMGRAVVQHDLDVLSAEKVAELIEDRGFDAEVLSTDIPQKTDDSQRKPSKPPQCTTTLSVQGMTCGACTSAVEGGFTGVSGVESATVSLLSERAVVVHDPSVITAAQITEIIEDRGFDASVIESKTSDSDSPGSTPPRKLSAQMKTTISIEGMTCGACTSAVDNAVTGLPGLIRFNISLLAERAVIVHDPSVLPTSKISECIEDAGFDVRVLISEPDTSIHTTSSTSLNLNLYGVPDAASAAALEGALIKTPGILSASVRLSNSQASVSFNPSQIGIRSVIKVFEDAGYNALLMESDDNNAQLESLAKTREIQEWRKAFIISLSFAIPVMLISMIFPMYLHFLDFGSVELIPGLFLGDVACMALTIPVQFGIGLRFYRAAFKSLRHRAPTMDVLIMLSTSLAFSFSILAILVSVLLPPHTKPSTVFETSTMLITFITLGRWLENRAKGQTSRALSRLMSLTPSMATIYDDPVAAEKAAEGWKKITTSSSADKPESTAAAVQTAQKVIPTELIQVGDIVCIRPGDKIAADGVVIRGEMYVDESMVTGEAIPINKTTGHHVIAGTVNGTGWADFRVTRAGRDTQLSQIVKLVQEAQTNRAPIQRMADTVAGYFVPTIITLGFVTFIGWMILSHLLPHPPKIFLVEGSGGTLMVCLKICISVIVFACPCALGLSTPTAVMVGTGVGAEHGILVKGGAALEAATKIKHVIFDKTGTITMGKTNVAEARMEHTWSTNEWQRRLWWVIVGLTEMTSEHPIGKTIVSKAKSESGISDDDPLDGAVVDFEANVGKGVSATVEPSSGSEHLRYSAHVGNAVFIRSKGIKIPDSADQDLQKPRMKSDALKTATVIHVAISGQYAGTLWLQDSIKPSAKAAVAALHRMGLTTSLVTGDTYNTALAVANEVGIPSNAIHASVGPLEKQSIINELQTSEYPIAMVGDGINDSPALATASVGIALSSGTEVAMEAADIVLMRPEDLLSVPESLCLSRSIFNRIKLNLLWACVYNAIGIPFAMGLFLPFGGVSLHPMAAGAAMAASSVSVVVSSLLLKFWARPRWLKIERLEREVDEGLIDSTGQAYRKGGKWWKKSPFASPISSTKNSWAGAFGFMSRIMGKRSHTTEEDGCVEITVMVITSSFQTGY</sequence>
<dbReference type="PROSITE" id="PS01047">
    <property type="entry name" value="HMA_1"/>
    <property type="match status" value="1"/>
</dbReference>
<evidence type="ECO:0000256" key="3">
    <source>
        <dbReference type="ARBA" id="ARBA00012517"/>
    </source>
</evidence>
<evidence type="ECO:0000256" key="8">
    <source>
        <dbReference type="ARBA" id="ARBA00022741"/>
    </source>
</evidence>
<dbReference type="GO" id="GO:0016020">
    <property type="term" value="C:membrane"/>
    <property type="evidence" value="ECO:0007669"/>
    <property type="project" value="UniProtKB-SubCell"/>
</dbReference>
<dbReference type="InterPro" id="IPR023298">
    <property type="entry name" value="ATPase_P-typ_TM_dom_sf"/>
</dbReference>
<evidence type="ECO:0000256" key="7">
    <source>
        <dbReference type="ARBA" id="ARBA00022737"/>
    </source>
</evidence>
<keyword evidence="5 18" id="KW-0812">Transmembrane</keyword>
<dbReference type="PROSITE" id="PS50846">
    <property type="entry name" value="HMA_2"/>
    <property type="match status" value="4"/>
</dbReference>
<dbReference type="InterPro" id="IPR017969">
    <property type="entry name" value="Heavy-metal-associated_CS"/>
</dbReference>
<gene>
    <name evidence="21" type="ORF">MCYG_01132</name>
</gene>
<keyword evidence="11" id="KW-0460">Magnesium</keyword>
<feature type="transmembrane region" description="Helical" evidence="18">
    <location>
        <begin position="380"/>
        <end position="401"/>
    </location>
</feature>
<dbReference type="RefSeq" id="XP_002851028.1">
    <property type="nucleotide sequence ID" value="XM_002850982.1"/>
</dbReference>
<dbReference type="InterPro" id="IPR036163">
    <property type="entry name" value="HMA_dom_sf"/>
</dbReference>
<dbReference type="AlphaFoldDB" id="C5FEV0"/>
<feature type="transmembrane region" description="Helical" evidence="18">
    <location>
        <begin position="710"/>
        <end position="732"/>
    </location>
</feature>
<dbReference type="Gene3D" id="3.40.1110.10">
    <property type="entry name" value="Calcium-transporting ATPase, cytoplasmic domain N"/>
    <property type="match status" value="1"/>
</dbReference>
<dbReference type="VEuPathDB" id="FungiDB:MCYG_01132"/>
<evidence type="ECO:0000256" key="9">
    <source>
        <dbReference type="ARBA" id="ARBA00022796"/>
    </source>
</evidence>
<dbReference type="Pfam" id="PF00122">
    <property type="entry name" value="E1-E2_ATPase"/>
    <property type="match status" value="1"/>
</dbReference>
<dbReference type="PRINTS" id="PR00942">
    <property type="entry name" value="CUATPASEI"/>
</dbReference>
<evidence type="ECO:0000256" key="11">
    <source>
        <dbReference type="ARBA" id="ARBA00022842"/>
    </source>
</evidence>
<keyword evidence="8 18" id="KW-0547">Nucleotide-binding</keyword>
<comment type="similarity">
    <text evidence="2 18">Belongs to the cation transport ATPase (P-type) (TC 3.A.3) family. Type IB subfamily.</text>
</comment>
<dbReference type="SUPFAM" id="SSF81665">
    <property type="entry name" value="Calcium ATPase, transmembrane domain M"/>
    <property type="match status" value="1"/>
</dbReference>
<dbReference type="GO" id="GO:0005507">
    <property type="term" value="F:copper ion binding"/>
    <property type="evidence" value="ECO:0007669"/>
    <property type="project" value="InterPro"/>
</dbReference>
<evidence type="ECO:0000256" key="17">
    <source>
        <dbReference type="ARBA" id="ARBA00080126"/>
    </source>
</evidence>
<feature type="transmembrane region" description="Helical" evidence="18">
    <location>
        <begin position="484"/>
        <end position="504"/>
    </location>
</feature>
<dbReference type="Pfam" id="PF00702">
    <property type="entry name" value="Hydrolase"/>
    <property type="match status" value="1"/>
</dbReference>
<feature type="transmembrane region" description="Helical" evidence="18">
    <location>
        <begin position="669"/>
        <end position="690"/>
    </location>
</feature>
<feature type="domain" description="HMA" evidence="20">
    <location>
        <begin position="116"/>
        <end position="182"/>
    </location>
</feature>
<evidence type="ECO:0000313" key="22">
    <source>
        <dbReference type="Proteomes" id="UP000002035"/>
    </source>
</evidence>
<dbReference type="GO" id="GO:0055070">
    <property type="term" value="P:copper ion homeostasis"/>
    <property type="evidence" value="ECO:0007669"/>
    <property type="project" value="TreeGrafter"/>
</dbReference>
<keyword evidence="22" id="KW-1185">Reference proteome</keyword>
<dbReference type="CDD" id="cd02094">
    <property type="entry name" value="P-type_ATPase_Cu-like"/>
    <property type="match status" value="1"/>
</dbReference>
<dbReference type="eggNOG" id="KOG0207">
    <property type="taxonomic scope" value="Eukaryota"/>
</dbReference>
<evidence type="ECO:0000256" key="13">
    <source>
        <dbReference type="ARBA" id="ARBA00022989"/>
    </source>
</evidence>
<evidence type="ECO:0000256" key="14">
    <source>
        <dbReference type="ARBA" id="ARBA00023008"/>
    </source>
</evidence>
<comment type="subcellular location">
    <subcellularLocation>
        <location evidence="1">Endomembrane system</location>
        <topology evidence="1">Multi-pass membrane protein</topology>
    </subcellularLocation>
    <subcellularLocation>
        <location evidence="18">Membrane</location>
    </subcellularLocation>
</comment>
<feature type="domain" description="HMA" evidence="20">
    <location>
        <begin position="206"/>
        <end position="272"/>
    </location>
</feature>
<dbReference type="InterPro" id="IPR036412">
    <property type="entry name" value="HAD-like_sf"/>
</dbReference>
<dbReference type="GO" id="GO:0016887">
    <property type="term" value="F:ATP hydrolysis activity"/>
    <property type="evidence" value="ECO:0007669"/>
    <property type="project" value="InterPro"/>
</dbReference>
<dbReference type="PANTHER" id="PTHR43520">
    <property type="entry name" value="ATP7, ISOFORM B"/>
    <property type="match status" value="1"/>
</dbReference>
<name>C5FEV0_ARTOC</name>
<dbReference type="NCBIfam" id="TIGR01525">
    <property type="entry name" value="ATPase-IB_hvy"/>
    <property type="match status" value="1"/>
</dbReference>
<dbReference type="NCBIfam" id="TIGR00003">
    <property type="entry name" value="copper ion binding protein"/>
    <property type="match status" value="3"/>
</dbReference>
<evidence type="ECO:0000256" key="10">
    <source>
        <dbReference type="ARBA" id="ARBA00022840"/>
    </source>
</evidence>
<dbReference type="SUPFAM" id="SSF56784">
    <property type="entry name" value="HAD-like"/>
    <property type="match status" value="1"/>
</dbReference>
<keyword evidence="15" id="KW-0406">Ion transport</keyword>
<dbReference type="InterPro" id="IPR018303">
    <property type="entry name" value="ATPase_P-typ_P_site"/>
</dbReference>
<keyword evidence="4" id="KW-0813">Transport</keyword>
<keyword evidence="16 18" id="KW-0472">Membrane</keyword>
<dbReference type="PROSITE" id="PS00154">
    <property type="entry name" value="ATPASE_E1_E2"/>
    <property type="match status" value="1"/>
</dbReference>
<dbReference type="OMA" id="HWMLPAW"/>
<dbReference type="GeneID" id="9228489"/>
<dbReference type="GO" id="GO:0140581">
    <property type="term" value="F:P-type monovalent copper transporter activity"/>
    <property type="evidence" value="ECO:0007669"/>
    <property type="project" value="UniProtKB-EC"/>
</dbReference>
<dbReference type="SFLD" id="SFLDS00003">
    <property type="entry name" value="Haloacid_Dehalogenase"/>
    <property type="match status" value="1"/>
</dbReference>
<dbReference type="Proteomes" id="UP000002035">
    <property type="component" value="Unassembled WGS sequence"/>
</dbReference>
<dbReference type="EC" id="7.2.2.8" evidence="3"/>
<dbReference type="OrthoDB" id="432719at2759"/>
<dbReference type="FunFam" id="2.70.150.10:FF:000002">
    <property type="entry name" value="Copper-transporting ATPase 1, putative"/>
    <property type="match status" value="1"/>
</dbReference>
<evidence type="ECO:0000256" key="1">
    <source>
        <dbReference type="ARBA" id="ARBA00004127"/>
    </source>
</evidence>
<dbReference type="GO" id="GO:0030003">
    <property type="term" value="P:intracellular monoatomic cation homeostasis"/>
    <property type="evidence" value="ECO:0007669"/>
    <property type="project" value="UniProtKB-ARBA"/>
</dbReference>
<reference evidence="22" key="1">
    <citation type="journal article" date="2012" name="MBio">
        <title>Comparative genome analysis of Trichophyton rubrum and related dermatophytes reveals candidate genes involved in infection.</title>
        <authorList>
            <person name="Martinez D.A."/>
            <person name="Oliver B.G."/>
            <person name="Graeser Y."/>
            <person name="Goldberg J.M."/>
            <person name="Li W."/>
            <person name="Martinez-Rossi N.M."/>
            <person name="Monod M."/>
            <person name="Shelest E."/>
            <person name="Barton R.C."/>
            <person name="Birch E."/>
            <person name="Brakhage A.A."/>
            <person name="Chen Z."/>
            <person name="Gurr S.J."/>
            <person name="Heiman D."/>
            <person name="Heitman J."/>
            <person name="Kosti I."/>
            <person name="Rossi A."/>
            <person name="Saif S."/>
            <person name="Samalova M."/>
            <person name="Saunders C.W."/>
            <person name="Shea T."/>
            <person name="Summerbell R.C."/>
            <person name="Xu J."/>
            <person name="Young S."/>
            <person name="Zeng Q."/>
            <person name="Birren B.W."/>
            <person name="Cuomo C.A."/>
            <person name="White T.C."/>
        </authorList>
    </citation>
    <scope>NUCLEOTIDE SEQUENCE [LARGE SCALE GENOMIC DNA]</scope>
    <source>
        <strain evidence="22">ATCC MYA-4605 / CBS 113480</strain>
    </source>
</reference>
<dbReference type="InterPro" id="IPR027256">
    <property type="entry name" value="P-typ_ATPase_IB"/>
</dbReference>
<dbReference type="HOGENOM" id="CLU_001771_0_1_1"/>
<evidence type="ECO:0000256" key="19">
    <source>
        <dbReference type="SAM" id="MobiDB-lite"/>
    </source>
</evidence>
<evidence type="ECO:0000256" key="6">
    <source>
        <dbReference type="ARBA" id="ARBA00022723"/>
    </source>
</evidence>
<feature type="transmembrane region" description="Helical" evidence="18">
    <location>
        <begin position="1088"/>
        <end position="1108"/>
    </location>
</feature>
<dbReference type="SUPFAM" id="SSF81653">
    <property type="entry name" value="Calcium ATPase, transduction domain A"/>
    <property type="match status" value="1"/>
</dbReference>
<dbReference type="Gene3D" id="3.40.50.1000">
    <property type="entry name" value="HAD superfamily/HAD-like"/>
    <property type="match status" value="1"/>
</dbReference>
<dbReference type="GO" id="GO:0005524">
    <property type="term" value="F:ATP binding"/>
    <property type="evidence" value="ECO:0007669"/>
    <property type="project" value="UniProtKB-UniRule"/>
</dbReference>
<accession>C5FEV0</accession>
<dbReference type="InterPro" id="IPR006122">
    <property type="entry name" value="HMA_Cu_ion-bd"/>
</dbReference>
<organism evidence="21 22">
    <name type="scientific">Arthroderma otae (strain ATCC MYA-4605 / CBS 113480)</name>
    <name type="common">Microsporum canis</name>
    <dbReference type="NCBI Taxonomy" id="554155"/>
    <lineage>
        <taxon>Eukaryota</taxon>
        <taxon>Fungi</taxon>
        <taxon>Dikarya</taxon>
        <taxon>Ascomycota</taxon>
        <taxon>Pezizomycotina</taxon>
        <taxon>Eurotiomycetes</taxon>
        <taxon>Eurotiomycetidae</taxon>
        <taxon>Onygenales</taxon>
        <taxon>Arthrodermataceae</taxon>
        <taxon>Microsporum</taxon>
    </lineage>
</organism>
<keyword evidence="9" id="KW-0187">Copper transport</keyword>
<dbReference type="InterPro" id="IPR044492">
    <property type="entry name" value="P_typ_ATPase_HD_dom"/>
</dbReference>
<proteinExistence type="inferred from homology"/>